<dbReference type="Proteomes" id="UP000799772">
    <property type="component" value="Unassembled WGS sequence"/>
</dbReference>
<gene>
    <name evidence="2" type="ORF">NA57DRAFT_76833</name>
</gene>
<dbReference type="Gene3D" id="6.10.280.100">
    <property type="match status" value="1"/>
</dbReference>
<dbReference type="OrthoDB" id="2348401at2759"/>
<dbReference type="EMBL" id="ML978127">
    <property type="protein sequence ID" value="KAF2098036.1"/>
    <property type="molecule type" value="Genomic_DNA"/>
</dbReference>
<name>A0A9P4M4S7_9PEZI</name>
<dbReference type="AlphaFoldDB" id="A0A9P4M4S7"/>
<proteinExistence type="predicted"/>
<evidence type="ECO:0000313" key="3">
    <source>
        <dbReference type="Proteomes" id="UP000799772"/>
    </source>
</evidence>
<evidence type="ECO:0000313" key="2">
    <source>
        <dbReference type="EMBL" id="KAF2098036.1"/>
    </source>
</evidence>
<keyword evidence="3" id="KW-1185">Reference proteome</keyword>
<feature type="region of interest" description="Disordered" evidence="1">
    <location>
        <begin position="1"/>
        <end position="98"/>
    </location>
</feature>
<organism evidence="2 3">
    <name type="scientific">Rhizodiscina lignyota</name>
    <dbReference type="NCBI Taxonomy" id="1504668"/>
    <lineage>
        <taxon>Eukaryota</taxon>
        <taxon>Fungi</taxon>
        <taxon>Dikarya</taxon>
        <taxon>Ascomycota</taxon>
        <taxon>Pezizomycotina</taxon>
        <taxon>Dothideomycetes</taxon>
        <taxon>Pleosporomycetidae</taxon>
        <taxon>Aulographales</taxon>
        <taxon>Rhizodiscinaceae</taxon>
        <taxon>Rhizodiscina</taxon>
    </lineage>
</organism>
<accession>A0A9P4M4S7</accession>
<dbReference type="Pfam" id="PF04119">
    <property type="entry name" value="HSP9_HSP12"/>
    <property type="match status" value="1"/>
</dbReference>
<evidence type="ECO:0000256" key="1">
    <source>
        <dbReference type="SAM" id="MobiDB-lite"/>
    </source>
</evidence>
<feature type="compositionally biased region" description="Polar residues" evidence="1">
    <location>
        <begin position="70"/>
        <end position="91"/>
    </location>
</feature>
<feature type="compositionally biased region" description="Basic and acidic residues" evidence="1">
    <location>
        <begin position="1"/>
        <end position="18"/>
    </location>
</feature>
<reference evidence="2" key="1">
    <citation type="journal article" date="2020" name="Stud. Mycol.">
        <title>101 Dothideomycetes genomes: a test case for predicting lifestyles and emergence of pathogens.</title>
        <authorList>
            <person name="Haridas S."/>
            <person name="Albert R."/>
            <person name="Binder M."/>
            <person name="Bloem J."/>
            <person name="Labutti K."/>
            <person name="Salamov A."/>
            <person name="Andreopoulos B."/>
            <person name="Baker S."/>
            <person name="Barry K."/>
            <person name="Bills G."/>
            <person name="Bluhm B."/>
            <person name="Cannon C."/>
            <person name="Castanera R."/>
            <person name="Culley D."/>
            <person name="Daum C."/>
            <person name="Ezra D."/>
            <person name="Gonzalez J."/>
            <person name="Henrissat B."/>
            <person name="Kuo A."/>
            <person name="Liang C."/>
            <person name="Lipzen A."/>
            <person name="Lutzoni F."/>
            <person name="Magnuson J."/>
            <person name="Mondo S."/>
            <person name="Nolan M."/>
            <person name="Ohm R."/>
            <person name="Pangilinan J."/>
            <person name="Park H.-J."/>
            <person name="Ramirez L."/>
            <person name="Alfaro M."/>
            <person name="Sun H."/>
            <person name="Tritt A."/>
            <person name="Yoshinaga Y."/>
            <person name="Zwiers L.-H."/>
            <person name="Turgeon B."/>
            <person name="Goodwin S."/>
            <person name="Spatafora J."/>
            <person name="Crous P."/>
            <person name="Grigoriev I."/>
        </authorList>
    </citation>
    <scope>NUCLEOTIDE SEQUENCE</scope>
    <source>
        <strain evidence="2">CBS 133067</strain>
    </source>
</reference>
<comment type="caution">
    <text evidence="2">The sequence shown here is derived from an EMBL/GenBank/DDBJ whole genome shotgun (WGS) entry which is preliminary data.</text>
</comment>
<protein>
    <submittedName>
        <fullName evidence="2">Uncharacterized protein</fullName>
    </submittedName>
</protein>
<dbReference type="PIRSF" id="PIRSF002590">
    <property type="entry name" value="HSP9/HSP12_fun"/>
    <property type="match status" value="1"/>
</dbReference>
<dbReference type="InterPro" id="IPR007250">
    <property type="entry name" value="HSP9_HSP12"/>
</dbReference>
<sequence length="98" mass="10221">MSDSARKGLGEQAQEKVTPDSQKSTFEQAKEGVTGTADRAAGAAQPDDQKSTTQKMGDSVRGTSDDTSEQSKSYVQSAQEGLSGAAQSVKDTFSGDKK</sequence>